<dbReference type="InterPro" id="IPR001633">
    <property type="entry name" value="EAL_dom"/>
</dbReference>
<evidence type="ECO:0000259" key="2">
    <source>
        <dbReference type="PROSITE" id="PS50883"/>
    </source>
</evidence>
<dbReference type="AlphaFoldDB" id="A0A917SYB2"/>
<name>A0A917SYB2_9ACTN</name>
<dbReference type="InterPro" id="IPR000160">
    <property type="entry name" value="GGDEF_dom"/>
</dbReference>
<feature type="transmembrane region" description="Helical" evidence="1">
    <location>
        <begin position="219"/>
        <end position="238"/>
    </location>
</feature>
<dbReference type="Gene3D" id="3.20.20.450">
    <property type="entry name" value="EAL domain"/>
    <property type="match status" value="1"/>
</dbReference>
<keyword evidence="1" id="KW-0472">Membrane</keyword>
<organism evidence="4 5">
    <name type="scientific">Nakamurella endophytica</name>
    <dbReference type="NCBI Taxonomy" id="1748367"/>
    <lineage>
        <taxon>Bacteria</taxon>
        <taxon>Bacillati</taxon>
        <taxon>Actinomycetota</taxon>
        <taxon>Actinomycetes</taxon>
        <taxon>Nakamurellales</taxon>
        <taxon>Nakamurellaceae</taxon>
        <taxon>Nakamurella</taxon>
    </lineage>
</organism>
<reference evidence="4" key="2">
    <citation type="submission" date="2020-09" db="EMBL/GenBank/DDBJ databases">
        <authorList>
            <person name="Sun Q."/>
            <person name="Zhou Y."/>
        </authorList>
    </citation>
    <scope>NUCLEOTIDE SEQUENCE</scope>
    <source>
        <strain evidence="4">CGMCC 4.7308</strain>
    </source>
</reference>
<keyword evidence="5" id="KW-1185">Reference proteome</keyword>
<dbReference type="Gene3D" id="3.30.450.40">
    <property type="match status" value="1"/>
</dbReference>
<evidence type="ECO:0000256" key="1">
    <source>
        <dbReference type="SAM" id="Phobius"/>
    </source>
</evidence>
<dbReference type="Pfam" id="PF00990">
    <property type="entry name" value="GGDEF"/>
    <property type="match status" value="1"/>
</dbReference>
<feature type="transmembrane region" description="Helical" evidence="1">
    <location>
        <begin position="191"/>
        <end position="213"/>
    </location>
</feature>
<feature type="transmembrane region" description="Helical" evidence="1">
    <location>
        <begin position="51"/>
        <end position="72"/>
    </location>
</feature>
<dbReference type="InterPro" id="IPR043128">
    <property type="entry name" value="Rev_trsase/Diguanyl_cyclase"/>
</dbReference>
<dbReference type="SMART" id="SM00052">
    <property type="entry name" value="EAL"/>
    <property type="match status" value="1"/>
</dbReference>
<dbReference type="InterPro" id="IPR029787">
    <property type="entry name" value="Nucleotide_cyclase"/>
</dbReference>
<dbReference type="CDD" id="cd01948">
    <property type="entry name" value="EAL"/>
    <property type="match status" value="1"/>
</dbReference>
<evidence type="ECO:0000313" key="4">
    <source>
        <dbReference type="EMBL" id="GGM03680.1"/>
    </source>
</evidence>
<dbReference type="PANTHER" id="PTHR33121:SF70">
    <property type="entry name" value="SIGNALING PROTEIN YKOW"/>
    <property type="match status" value="1"/>
</dbReference>
<dbReference type="PROSITE" id="PS50883">
    <property type="entry name" value="EAL"/>
    <property type="match status" value="1"/>
</dbReference>
<feature type="transmembrane region" description="Helical" evidence="1">
    <location>
        <begin position="20"/>
        <end position="39"/>
    </location>
</feature>
<dbReference type="Proteomes" id="UP000655208">
    <property type="component" value="Unassembled WGS sequence"/>
</dbReference>
<dbReference type="Pfam" id="PF00563">
    <property type="entry name" value="EAL"/>
    <property type="match status" value="1"/>
</dbReference>
<feature type="domain" description="EAL" evidence="2">
    <location>
        <begin position="580"/>
        <end position="833"/>
    </location>
</feature>
<accession>A0A917SYB2</accession>
<evidence type="ECO:0000259" key="3">
    <source>
        <dbReference type="PROSITE" id="PS50887"/>
    </source>
</evidence>
<protein>
    <submittedName>
        <fullName evidence="4">Bifunctional diguanylate cyclase/phosphodiesterase</fullName>
    </submittedName>
</protein>
<dbReference type="InterPro" id="IPR035919">
    <property type="entry name" value="EAL_sf"/>
</dbReference>
<dbReference type="SMART" id="SM00267">
    <property type="entry name" value="GGDEF"/>
    <property type="match status" value="1"/>
</dbReference>
<dbReference type="RefSeq" id="WP_188941851.1">
    <property type="nucleotide sequence ID" value="NZ_BMNA01000004.1"/>
</dbReference>
<reference evidence="4" key="1">
    <citation type="journal article" date="2014" name="Int. J. Syst. Evol. Microbiol.">
        <title>Complete genome sequence of Corynebacterium casei LMG S-19264T (=DSM 44701T), isolated from a smear-ripened cheese.</title>
        <authorList>
            <consortium name="US DOE Joint Genome Institute (JGI-PGF)"/>
            <person name="Walter F."/>
            <person name="Albersmeier A."/>
            <person name="Kalinowski J."/>
            <person name="Ruckert C."/>
        </authorList>
    </citation>
    <scope>NUCLEOTIDE SEQUENCE</scope>
    <source>
        <strain evidence="4">CGMCC 4.7308</strain>
    </source>
</reference>
<dbReference type="Pfam" id="PF13492">
    <property type="entry name" value="GAF_3"/>
    <property type="match status" value="1"/>
</dbReference>
<feature type="domain" description="GGDEF" evidence="3">
    <location>
        <begin position="436"/>
        <end position="572"/>
    </location>
</feature>
<dbReference type="InterPro" id="IPR029016">
    <property type="entry name" value="GAF-like_dom_sf"/>
</dbReference>
<dbReference type="SUPFAM" id="SSF55781">
    <property type="entry name" value="GAF domain-like"/>
    <property type="match status" value="1"/>
</dbReference>
<dbReference type="InterPro" id="IPR003018">
    <property type="entry name" value="GAF"/>
</dbReference>
<keyword evidence="1" id="KW-0812">Transmembrane</keyword>
<dbReference type="PANTHER" id="PTHR33121">
    <property type="entry name" value="CYCLIC DI-GMP PHOSPHODIESTERASE PDEF"/>
    <property type="match status" value="1"/>
</dbReference>
<evidence type="ECO:0000313" key="5">
    <source>
        <dbReference type="Proteomes" id="UP000655208"/>
    </source>
</evidence>
<dbReference type="InterPro" id="IPR050706">
    <property type="entry name" value="Cyclic-di-GMP_PDE-like"/>
</dbReference>
<sequence>MTPDPVERPPGRTFDSRQVLLGLAVVVGLGSIPLWWFGIARFDGIRSEYSAPVLIAAVLIAALYLLSEIVPLRIEIRRETLLISLTEIPTAIALLTLTAPLIGAANVVAAAAVFLIRRDTWRNILANLAIVLAESGTAVAVFAALSSRSDDPTGWAFLLPFIGIPAGGLLTHVVVGLAYRLIGPAEPMRRVLTRSLVTSGVATTFVLVGWTLWHEQDGTGRLLTFALAAAVVVAYRVYAQFLRQHTDLSRMYAFGRHVVGVGSDVGDWLVMLEQVREQLNARVAVVHLTDPDDGFRVLAVTPEGQLDEPARPADDPLLALAAGTGGTQASSDRTTDPAVLASLDDRGAWDVLVVPLRSGDRTRGYLEVRNRRSRWGRFSVNDLRLLETLGQHVATSLDNLRLVERLRHEADHDAITGMLNWRGLMSRTRTGLSDGSIGAVLLVQLGILAEVNNAVGHDRGEQLLLAAGHRLLSALGAERAVAHLESDCFAVLIDRLPPEEIEQVAAGLLDLVGQPYPLGGIDVEPQARAGVALVDEVEGAVAARAAALLQRAETALTAAQSSEDALRCYTDTMGDVFRRRFQLVTQFRKAVEQGLITVVFQPKIRLADRELVGMEALVRWDHPELGVVSPAEFVAAIEATGSIDILLEHVLEIVLAQIRRWMDRRMRIGVAVNLSVHNLSSPNFPARVAAALAAHGVPPELLTFEITESSVMAAPERSMPILQELHDMGLHLSVDDFGTGYSSLAYLRRLPIDEIKIDKSFVQGMVTDIGDLAIVRAIIELGHSLSLSVVAEGVEEEAARDALRTLECDTVQGFLIARPQPIGKMEAWLTSRTMRMDDPILQADTLRLIVG</sequence>
<feature type="transmembrane region" description="Helical" evidence="1">
    <location>
        <begin position="92"/>
        <end position="117"/>
    </location>
</feature>
<feature type="transmembrane region" description="Helical" evidence="1">
    <location>
        <begin position="157"/>
        <end position="179"/>
    </location>
</feature>
<dbReference type="PROSITE" id="PS50887">
    <property type="entry name" value="GGDEF"/>
    <property type="match status" value="1"/>
</dbReference>
<comment type="caution">
    <text evidence="4">The sequence shown here is derived from an EMBL/GenBank/DDBJ whole genome shotgun (WGS) entry which is preliminary data.</text>
</comment>
<dbReference type="SMART" id="SM00065">
    <property type="entry name" value="GAF"/>
    <property type="match status" value="1"/>
</dbReference>
<feature type="transmembrane region" description="Helical" evidence="1">
    <location>
        <begin position="124"/>
        <end position="145"/>
    </location>
</feature>
<gene>
    <name evidence="4" type="ORF">GCM10011594_24840</name>
</gene>
<keyword evidence="1" id="KW-1133">Transmembrane helix</keyword>
<dbReference type="SUPFAM" id="SSF141868">
    <property type="entry name" value="EAL domain-like"/>
    <property type="match status" value="1"/>
</dbReference>
<dbReference type="EMBL" id="BMNA01000004">
    <property type="protein sequence ID" value="GGM03680.1"/>
    <property type="molecule type" value="Genomic_DNA"/>
</dbReference>
<dbReference type="Gene3D" id="3.30.70.270">
    <property type="match status" value="1"/>
</dbReference>
<dbReference type="GO" id="GO:0071111">
    <property type="term" value="F:cyclic-guanylate-specific phosphodiesterase activity"/>
    <property type="evidence" value="ECO:0007669"/>
    <property type="project" value="InterPro"/>
</dbReference>
<dbReference type="SUPFAM" id="SSF55073">
    <property type="entry name" value="Nucleotide cyclase"/>
    <property type="match status" value="1"/>
</dbReference>
<proteinExistence type="predicted"/>